<organism evidence="4 5">
    <name type="scientific">Hankyongella ginsenosidimutans</name>
    <dbReference type="NCBI Taxonomy" id="1763828"/>
    <lineage>
        <taxon>Bacteria</taxon>
        <taxon>Pseudomonadati</taxon>
        <taxon>Pseudomonadota</taxon>
        <taxon>Alphaproteobacteria</taxon>
        <taxon>Sphingomonadales</taxon>
        <taxon>Sphingomonadaceae</taxon>
        <taxon>Hankyongella</taxon>
    </lineage>
</organism>
<dbReference type="AlphaFoldDB" id="A0A4D7CA03"/>
<name>A0A4D7CA03_9SPHN</name>
<dbReference type="Pfam" id="PF00263">
    <property type="entry name" value="Secretin"/>
    <property type="match status" value="1"/>
</dbReference>
<dbReference type="GO" id="GO:0009306">
    <property type="term" value="P:protein secretion"/>
    <property type="evidence" value="ECO:0007669"/>
    <property type="project" value="InterPro"/>
</dbReference>
<dbReference type="PANTHER" id="PTHR30332:SF25">
    <property type="entry name" value="SECRETIN XPSD"/>
    <property type="match status" value="1"/>
</dbReference>
<evidence type="ECO:0000256" key="2">
    <source>
        <dbReference type="SAM" id="MobiDB-lite"/>
    </source>
</evidence>
<evidence type="ECO:0000313" key="4">
    <source>
        <dbReference type="EMBL" id="QCI79953.1"/>
    </source>
</evidence>
<dbReference type="KEGG" id="hgn:E6W36_11855"/>
<gene>
    <name evidence="4" type="ORF">E6W36_11855</name>
</gene>
<protein>
    <recommendedName>
        <fullName evidence="3">Type II/III secretion system secretin-like domain-containing protein</fullName>
    </recommendedName>
</protein>
<evidence type="ECO:0000256" key="1">
    <source>
        <dbReference type="RuleBase" id="RU004003"/>
    </source>
</evidence>
<sequence length="166" mass="17931">MTSDDINNAITVFATQRNYAVIEDALRKLDLAPSQILIEAAITEVTLTNDLRYGVQWSFTRGKSDVRLSNQEGTLGSLVREFPGFSYFYAGRSIDATLNALEGLTKINVVAAPKLMVLNNQTASLQVGDQVPIASASAVSTQNPDSPSSTRSSTATPASFWKSRRA</sequence>
<dbReference type="EMBL" id="CP039704">
    <property type="protein sequence ID" value="QCI79953.1"/>
    <property type="molecule type" value="Genomic_DNA"/>
</dbReference>
<dbReference type="InterPro" id="IPR004846">
    <property type="entry name" value="T2SS/T3SS_dom"/>
</dbReference>
<dbReference type="PANTHER" id="PTHR30332">
    <property type="entry name" value="PROBABLE GENERAL SECRETION PATHWAY PROTEIN D"/>
    <property type="match status" value="1"/>
</dbReference>
<dbReference type="InterPro" id="IPR050810">
    <property type="entry name" value="Bact_Secretion_Sys_Channel"/>
</dbReference>
<proteinExistence type="inferred from homology"/>
<feature type="region of interest" description="Disordered" evidence="2">
    <location>
        <begin position="136"/>
        <end position="166"/>
    </location>
</feature>
<feature type="compositionally biased region" description="Low complexity" evidence="2">
    <location>
        <begin position="146"/>
        <end position="159"/>
    </location>
</feature>
<dbReference type="PRINTS" id="PR00811">
    <property type="entry name" value="BCTERIALGSPD"/>
</dbReference>
<keyword evidence="5" id="KW-1185">Reference proteome</keyword>
<accession>A0A4D7CA03</accession>
<dbReference type="InterPro" id="IPR001775">
    <property type="entry name" value="GspD/PilQ"/>
</dbReference>
<reference evidence="5" key="1">
    <citation type="submission" date="2019-04" db="EMBL/GenBank/DDBJ databases">
        <title>Complete genome sequence of Sphingomonas sp. W1-2-3.</title>
        <authorList>
            <person name="Im W.T."/>
        </authorList>
    </citation>
    <scope>NUCLEOTIDE SEQUENCE [LARGE SCALE GENOMIC DNA]</scope>
    <source>
        <strain evidence="5">W1-2-3</strain>
    </source>
</reference>
<feature type="domain" description="Type II/III secretion system secretin-like" evidence="3">
    <location>
        <begin position="100"/>
        <end position="145"/>
    </location>
</feature>
<evidence type="ECO:0000259" key="3">
    <source>
        <dbReference type="Pfam" id="PF00263"/>
    </source>
</evidence>
<evidence type="ECO:0000313" key="5">
    <source>
        <dbReference type="Proteomes" id="UP000298714"/>
    </source>
</evidence>
<dbReference type="GO" id="GO:0015627">
    <property type="term" value="C:type II protein secretion system complex"/>
    <property type="evidence" value="ECO:0007669"/>
    <property type="project" value="TreeGrafter"/>
</dbReference>
<comment type="similarity">
    <text evidence="1">Belongs to the bacterial secretin family.</text>
</comment>
<dbReference type="Proteomes" id="UP000298714">
    <property type="component" value="Chromosome"/>
</dbReference>